<dbReference type="PROSITE" id="PS50294">
    <property type="entry name" value="WD_REPEATS_REGION"/>
    <property type="match status" value="1"/>
</dbReference>
<dbReference type="EMBL" id="GG678662">
    <property type="protein sequence ID" value="EER08980.1"/>
    <property type="molecule type" value="Genomic_DNA"/>
</dbReference>
<dbReference type="InterPro" id="IPR040067">
    <property type="entry name" value="WDR47"/>
</dbReference>
<dbReference type="InParanoid" id="C5L2R5"/>
<keyword evidence="6" id="KW-1185">Reference proteome</keyword>
<dbReference type="Proteomes" id="UP000007800">
    <property type="component" value="Unassembled WGS sequence"/>
</dbReference>
<feature type="repeat" description="WD" evidence="3">
    <location>
        <begin position="375"/>
        <end position="416"/>
    </location>
</feature>
<dbReference type="RefSeq" id="XP_002777164.1">
    <property type="nucleotide sequence ID" value="XM_002777118.1"/>
</dbReference>
<dbReference type="PANTHER" id="PTHR19863">
    <property type="entry name" value="NEMITIN (NEURONAL ENRICHED MAP INTERACTING PROTEIN) HOMOLOG"/>
    <property type="match status" value="1"/>
</dbReference>
<dbReference type="OrthoDB" id="674604at2759"/>
<gene>
    <name evidence="5" type="ORF">Pmar_PMAR009972</name>
</gene>
<evidence type="ECO:0000256" key="3">
    <source>
        <dbReference type="PROSITE-ProRule" id="PRU00221"/>
    </source>
</evidence>
<evidence type="ECO:0000256" key="1">
    <source>
        <dbReference type="ARBA" id="ARBA00022574"/>
    </source>
</evidence>
<name>C5L2R5_PERM5</name>
<evidence type="ECO:0000313" key="6">
    <source>
        <dbReference type="Proteomes" id="UP000007800"/>
    </source>
</evidence>
<organism evidence="6">
    <name type="scientific">Perkinsus marinus (strain ATCC 50983 / TXsc)</name>
    <dbReference type="NCBI Taxonomy" id="423536"/>
    <lineage>
        <taxon>Eukaryota</taxon>
        <taxon>Sar</taxon>
        <taxon>Alveolata</taxon>
        <taxon>Perkinsozoa</taxon>
        <taxon>Perkinsea</taxon>
        <taxon>Perkinsida</taxon>
        <taxon>Perkinsidae</taxon>
        <taxon>Perkinsus</taxon>
    </lineage>
</organism>
<dbReference type="InterPro" id="IPR015943">
    <property type="entry name" value="WD40/YVTN_repeat-like_dom_sf"/>
</dbReference>
<feature type="region of interest" description="Disordered" evidence="4">
    <location>
        <begin position="129"/>
        <end position="160"/>
    </location>
</feature>
<sequence length="628" mass="68961">MVQVLEKIQPLCSDAEYAQLHETLTVPTLDKYRQEWHGRAGGRYGLWRSYVPRLMEVYGSEGWTEEDCGMLVPEGCTGEDTLDDLIGRGLNHKYSPTITATGSPRSPSVPLSLARDVDQAEVGLDSVHTEDCTGQAPGQPVNGQRVGPPPSPGPREDRPILTPVEAQESPDTNSRNQSEGKPVVFPKGVRIDIPWEPEPARRTADHSDEREFLLGRRLRGSGAPQKGKRISAERSRTPLDHVWEPPQEAVVVRPIIDPLQAFMVHLPEHRSPKRRRDAVQASREVEGLCGDSRGYYLDPDLGLQGGASAYVSSGPVQDRIQVTQIWQYEDTQAIRCVAFSPCGRYLGIGTNSRSLIICDVEAIEDGDTIELLRRDKYHAGSIYCMSWSPESRVLVTGSNDQSLQVMSFDHDPTLDNARERRWYPQAGTIRTVCAASSTTFLSGSSNEHCVRVWDVDRDSSKATLGGPRWTDAMPGNALSLSCGHQDDGVLLAVGSSGGNVSIWSLRSCTPVWTPPGEMHHREANSVNMSPDTMYIGAGFEDGTVAIWDTRSTAQRPLVYGPSAHSDSCRAVALMTDFGNKRPKIASVGFDNTLTITNGTGATDCTLRVQDHRMNQDLVQVHALDDIIV</sequence>
<dbReference type="SMART" id="SM00320">
    <property type="entry name" value="WD40"/>
    <property type="match status" value="6"/>
</dbReference>
<dbReference type="InterPro" id="IPR019775">
    <property type="entry name" value="WD40_repeat_CS"/>
</dbReference>
<evidence type="ECO:0000256" key="2">
    <source>
        <dbReference type="ARBA" id="ARBA00022737"/>
    </source>
</evidence>
<evidence type="ECO:0000313" key="5">
    <source>
        <dbReference type="EMBL" id="EER08980.1"/>
    </source>
</evidence>
<dbReference type="AlphaFoldDB" id="C5L2R5"/>
<feature type="repeat" description="WD" evidence="3">
    <location>
        <begin position="516"/>
        <end position="551"/>
    </location>
</feature>
<dbReference type="GeneID" id="9064966"/>
<evidence type="ECO:0000256" key="4">
    <source>
        <dbReference type="SAM" id="MobiDB-lite"/>
    </source>
</evidence>
<proteinExistence type="predicted"/>
<dbReference type="SUPFAM" id="SSF50978">
    <property type="entry name" value="WD40 repeat-like"/>
    <property type="match status" value="1"/>
</dbReference>
<dbReference type="PANTHER" id="PTHR19863:SF11">
    <property type="entry name" value="WD REPEAT-CONTAINING PROTEIN 47-LIKE PROTEIN"/>
    <property type="match status" value="1"/>
</dbReference>
<dbReference type="InterPro" id="IPR036322">
    <property type="entry name" value="WD40_repeat_dom_sf"/>
</dbReference>
<protein>
    <submittedName>
        <fullName evidence="5">Cell cycle control protein cwf17, putative</fullName>
    </submittedName>
</protein>
<dbReference type="InterPro" id="IPR001680">
    <property type="entry name" value="WD40_rpt"/>
</dbReference>
<dbReference type="Gene3D" id="2.130.10.10">
    <property type="entry name" value="YVTN repeat-like/Quinoprotein amine dehydrogenase"/>
    <property type="match status" value="2"/>
</dbReference>
<keyword evidence="1 3" id="KW-0853">WD repeat</keyword>
<keyword evidence="2" id="KW-0677">Repeat</keyword>
<dbReference type="PROSITE" id="PS00678">
    <property type="entry name" value="WD_REPEATS_1"/>
    <property type="match status" value="1"/>
</dbReference>
<dbReference type="Pfam" id="PF00400">
    <property type="entry name" value="WD40"/>
    <property type="match status" value="2"/>
</dbReference>
<reference evidence="5 6" key="1">
    <citation type="submission" date="2008-07" db="EMBL/GenBank/DDBJ databases">
        <authorList>
            <person name="El-Sayed N."/>
            <person name="Caler E."/>
            <person name="Inman J."/>
            <person name="Amedeo P."/>
            <person name="Hass B."/>
            <person name="Wortman J."/>
        </authorList>
    </citation>
    <scope>NUCLEOTIDE SEQUENCE [LARGE SCALE GENOMIC DNA]</scope>
    <source>
        <strain evidence="6">ATCC 50983 / TXsc</strain>
    </source>
</reference>
<dbReference type="PROSITE" id="PS50082">
    <property type="entry name" value="WD_REPEATS_2"/>
    <property type="match status" value="2"/>
</dbReference>
<accession>C5L2R5</accession>